<dbReference type="PRINTS" id="PR00111">
    <property type="entry name" value="ABHYDROLASE"/>
</dbReference>
<evidence type="ECO:0000256" key="3">
    <source>
        <dbReference type="ARBA" id="ARBA00010088"/>
    </source>
</evidence>
<evidence type="ECO:0000256" key="2">
    <source>
        <dbReference type="ARBA" id="ARBA00004496"/>
    </source>
</evidence>
<dbReference type="InterPro" id="IPR029058">
    <property type="entry name" value="AB_hydrolase_fold"/>
</dbReference>
<name>A0A7X0D601_9ACTN</name>
<dbReference type="Pfam" id="PF00561">
    <property type="entry name" value="Abhydrolase_1"/>
    <property type="match status" value="1"/>
</dbReference>
<dbReference type="PANTHER" id="PTHR43722:SF1">
    <property type="entry name" value="PROLINE IMINOPEPTIDASE"/>
    <property type="match status" value="1"/>
</dbReference>
<dbReference type="Proteomes" id="UP000546642">
    <property type="component" value="Unassembled WGS sequence"/>
</dbReference>
<evidence type="ECO:0000256" key="9">
    <source>
        <dbReference type="PIRSR" id="PIRSR006431-1"/>
    </source>
</evidence>
<keyword evidence="6 8" id="KW-0645">Protease</keyword>
<comment type="subcellular location">
    <subcellularLocation>
        <location evidence="2 8">Cytoplasm</location>
    </subcellularLocation>
</comment>
<feature type="active site" description="Nucleophile" evidence="9">
    <location>
        <position position="111"/>
    </location>
</feature>
<evidence type="ECO:0000313" key="12">
    <source>
        <dbReference type="Proteomes" id="UP000546642"/>
    </source>
</evidence>
<keyword evidence="7 8" id="KW-0378">Hydrolase</keyword>
<dbReference type="InterPro" id="IPR002410">
    <property type="entry name" value="Peptidase_S33"/>
</dbReference>
<keyword evidence="12" id="KW-1185">Reference proteome</keyword>
<accession>A0A7X0D601</accession>
<dbReference type="PRINTS" id="PR00793">
    <property type="entry name" value="PROAMNOPTASE"/>
</dbReference>
<dbReference type="GO" id="GO:0005737">
    <property type="term" value="C:cytoplasm"/>
    <property type="evidence" value="ECO:0007669"/>
    <property type="project" value="UniProtKB-SubCell"/>
</dbReference>
<comment type="catalytic activity">
    <reaction evidence="1 8">
        <text>Release of N-terminal proline from a peptide.</text>
        <dbReference type="EC" id="3.4.11.5"/>
    </reaction>
</comment>
<dbReference type="Gene3D" id="3.40.50.1820">
    <property type="entry name" value="alpha/beta hydrolase"/>
    <property type="match status" value="1"/>
</dbReference>
<keyword evidence="5 8" id="KW-0963">Cytoplasm</keyword>
<evidence type="ECO:0000256" key="4">
    <source>
        <dbReference type="ARBA" id="ARBA00022438"/>
    </source>
</evidence>
<organism evidence="11 12">
    <name type="scientific">Nocardiopsis mwathae</name>
    <dbReference type="NCBI Taxonomy" id="1472723"/>
    <lineage>
        <taxon>Bacteria</taxon>
        <taxon>Bacillati</taxon>
        <taxon>Actinomycetota</taxon>
        <taxon>Actinomycetes</taxon>
        <taxon>Streptosporangiales</taxon>
        <taxon>Nocardiopsidaceae</taxon>
        <taxon>Nocardiopsis</taxon>
    </lineage>
</organism>
<dbReference type="SUPFAM" id="SSF53474">
    <property type="entry name" value="alpha/beta-Hydrolases"/>
    <property type="match status" value="1"/>
</dbReference>
<evidence type="ECO:0000256" key="8">
    <source>
        <dbReference type="PIRNR" id="PIRNR006431"/>
    </source>
</evidence>
<dbReference type="EMBL" id="JACHDS010000001">
    <property type="protein sequence ID" value="MBB6171619.1"/>
    <property type="molecule type" value="Genomic_DNA"/>
</dbReference>
<dbReference type="AlphaFoldDB" id="A0A7X0D601"/>
<dbReference type="PANTHER" id="PTHR43722">
    <property type="entry name" value="PROLINE IMINOPEPTIDASE"/>
    <property type="match status" value="1"/>
</dbReference>
<comment type="caution">
    <text evidence="11">The sequence shown here is derived from an EMBL/GenBank/DDBJ whole genome shotgun (WGS) entry which is preliminary data.</text>
</comment>
<comment type="similarity">
    <text evidence="3 8">Belongs to the peptidase S33 family.</text>
</comment>
<evidence type="ECO:0000256" key="5">
    <source>
        <dbReference type="ARBA" id="ARBA00022490"/>
    </source>
</evidence>
<dbReference type="RefSeq" id="WP_184074857.1">
    <property type="nucleotide sequence ID" value="NZ_JACHDS010000001.1"/>
</dbReference>
<dbReference type="PIRSF" id="PIRSF006431">
    <property type="entry name" value="Pept_S33"/>
    <property type="match status" value="1"/>
</dbReference>
<dbReference type="GO" id="GO:0004177">
    <property type="term" value="F:aminopeptidase activity"/>
    <property type="evidence" value="ECO:0007669"/>
    <property type="project" value="UniProtKB-UniRule"/>
</dbReference>
<keyword evidence="4 8" id="KW-0031">Aminopeptidase</keyword>
<evidence type="ECO:0000256" key="6">
    <source>
        <dbReference type="ARBA" id="ARBA00022670"/>
    </source>
</evidence>
<proteinExistence type="inferred from homology"/>
<protein>
    <recommendedName>
        <fullName evidence="8">Proline iminopeptidase</fullName>
        <shortName evidence="8">PIP</shortName>
        <ecNumber evidence="8">3.4.11.5</ecNumber>
    </recommendedName>
    <alternativeName>
        <fullName evidence="8">Prolyl aminopeptidase</fullName>
    </alternativeName>
</protein>
<evidence type="ECO:0000256" key="1">
    <source>
        <dbReference type="ARBA" id="ARBA00001585"/>
    </source>
</evidence>
<evidence type="ECO:0000259" key="10">
    <source>
        <dbReference type="Pfam" id="PF00561"/>
    </source>
</evidence>
<dbReference type="GO" id="GO:0006508">
    <property type="term" value="P:proteolysis"/>
    <property type="evidence" value="ECO:0007669"/>
    <property type="project" value="UniProtKB-KW"/>
</dbReference>
<sequence>MPPAATVPAPTRRTGPLPVGQGHVLRWWESGAPDGIPLLLLHGGPGGRSTRAQRTLADPRRFRLIQVDQRGCGASRPHGALAANTTGHLLGDLEHLRTRLGVARWAVLGPSWGAALALALAARHPHTVHALVLSGVFLGSREEYAPLLEGRGVDAGVWAGFTAPLDAAELDDVPAAYARRIADPGHPDHALAVRNWAAFDAAQCGAAFAPHLIEATPALTAGVRVEAHYARHGFFLGEQGVLDRIAGLDVPVEVVQGTGDATGAASARRLRAALPHTRLTWVEAGHSALEPPLAAAIRAALGGIADTVRPPARPGNVNLD</sequence>
<evidence type="ECO:0000256" key="7">
    <source>
        <dbReference type="ARBA" id="ARBA00022801"/>
    </source>
</evidence>
<dbReference type="InterPro" id="IPR005944">
    <property type="entry name" value="Pro_iminopeptidase"/>
</dbReference>
<dbReference type="EC" id="3.4.11.5" evidence="8"/>
<feature type="active site" description="Proton donor" evidence="9">
    <location>
        <position position="286"/>
    </location>
</feature>
<evidence type="ECO:0000313" key="11">
    <source>
        <dbReference type="EMBL" id="MBB6171619.1"/>
    </source>
</evidence>
<gene>
    <name evidence="11" type="ORF">HNR23_001679</name>
</gene>
<feature type="active site" evidence="9">
    <location>
        <position position="260"/>
    </location>
</feature>
<reference evidence="11 12" key="1">
    <citation type="submission" date="2020-08" db="EMBL/GenBank/DDBJ databases">
        <title>Sequencing the genomes of 1000 actinobacteria strains.</title>
        <authorList>
            <person name="Klenk H.-P."/>
        </authorList>
    </citation>
    <scope>NUCLEOTIDE SEQUENCE [LARGE SCALE GENOMIC DNA]</scope>
    <source>
        <strain evidence="11 12">DSM 46659</strain>
    </source>
</reference>
<dbReference type="InterPro" id="IPR000073">
    <property type="entry name" value="AB_hydrolase_1"/>
</dbReference>
<feature type="domain" description="AB hydrolase-1" evidence="10">
    <location>
        <begin position="37"/>
        <end position="289"/>
    </location>
</feature>